<evidence type="ECO:0000313" key="7">
    <source>
        <dbReference type="EMBL" id="RIV19125.1"/>
    </source>
</evidence>
<dbReference type="AlphaFoldDB" id="A0A418M0K4"/>
<dbReference type="GO" id="GO:0046872">
    <property type="term" value="F:metal ion binding"/>
    <property type="evidence" value="ECO:0007669"/>
    <property type="project" value="UniProtKB-KW"/>
</dbReference>
<comment type="caution">
    <text evidence="7">The sequence shown here is derived from an EMBL/GenBank/DDBJ whole genome shotgun (WGS) entry which is preliminary data.</text>
</comment>
<dbReference type="PROSITE" id="PS01033">
    <property type="entry name" value="GLOBIN"/>
    <property type="match status" value="1"/>
</dbReference>
<dbReference type="PANTHER" id="PTHR43396:SF3">
    <property type="entry name" value="FLAVOHEMOPROTEIN"/>
    <property type="match status" value="1"/>
</dbReference>
<evidence type="ECO:0000256" key="1">
    <source>
        <dbReference type="ARBA" id="ARBA00022617"/>
    </source>
</evidence>
<reference evidence="7 8" key="1">
    <citation type="submission" date="2018-08" db="EMBL/GenBank/DDBJ databases">
        <title>Fibrisoma montanum sp. nov., isolated from Danxia mountain soil.</title>
        <authorList>
            <person name="Huang Y."/>
        </authorList>
    </citation>
    <scope>NUCLEOTIDE SEQUENCE [LARGE SCALE GENOMIC DNA]</scope>
    <source>
        <strain evidence="7 8">HYT19</strain>
    </source>
</reference>
<dbReference type="Pfam" id="PF00042">
    <property type="entry name" value="Globin"/>
    <property type="match status" value="1"/>
</dbReference>
<evidence type="ECO:0000313" key="8">
    <source>
        <dbReference type="Proteomes" id="UP000283523"/>
    </source>
</evidence>
<dbReference type="SUPFAM" id="SSF46458">
    <property type="entry name" value="Globin-like"/>
    <property type="match status" value="1"/>
</dbReference>
<keyword evidence="8" id="KW-1185">Reference proteome</keyword>
<proteinExistence type="inferred from homology"/>
<keyword evidence="3" id="KW-0479">Metal-binding</keyword>
<feature type="domain" description="Globin" evidence="6">
    <location>
        <begin position="1"/>
        <end position="134"/>
    </location>
</feature>
<organism evidence="7 8">
    <name type="scientific">Fibrisoma montanum</name>
    <dbReference type="NCBI Taxonomy" id="2305895"/>
    <lineage>
        <taxon>Bacteria</taxon>
        <taxon>Pseudomonadati</taxon>
        <taxon>Bacteroidota</taxon>
        <taxon>Cytophagia</taxon>
        <taxon>Cytophagales</taxon>
        <taxon>Spirosomataceae</taxon>
        <taxon>Fibrisoma</taxon>
    </lineage>
</organism>
<dbReference type="InterPro" id="IPR009050">
    <property type="entry name" value="Globin-like_sf"/>
</dbReference>
<dbReference type="GO" id="GO:0020037">
    <property type="term" value="F:heme binding"/>
    <property type="evidence" value="ECO:0007669"/>
    <property type="project" value="InterPro"/>
</dbReference>
<dbReference type="GO" id="GO:0019825">
    <property type="term" value="F:oxygen binding"/>
    <property type="evidence" value="ECO:0007669"/>
    <property type="project" value="InterPro"/>
</dbReference>
<dbReference type="GO" id="GO:0071949">
    <property type="term" value="F:FAD binding"/>
    <property type="evidence" value="ECO:0007669"/>
    <property type="project" value="TreeGrafter"/>
</dbReference>
<protein>
    <submittedName>
        <fullName evidence="7">Hemoglobin</fullName>
    </submittedName>
</protein>
<evidence type="ECO:0000256" key="2">
    <source>
        <dbReference type="ARBA" id="ARBA00022621"/>
    </source>
</evidence>
<dbReference type="GO" id="GO:0071500">
    <property type="term" value="P:cellular response to nitrosative stress"/>
    <property type="evidence" value="ECO:0007669"/>
    <property type="project" value="TreeGrafter"/>
</dbReference>
<dbReference type="EMBL" id="QXED01000009">
    <property type="protein sequence ID" value="RIV19125.1"/>
    <property type="molecule type" value="Genomic_DNA"/>
</dbReference>
<keyword evidence="5" id="KW-0813">Transport</keyword>
<dbReference type="GO" id="GO:0008941">
    <property type="term" value="F:nitric oxide dioxygenase NAD(P)H activity"/>
    <property type="evidence" value="ECO:0007669"/>
    <property type="project" value="TreeGrafter"/>
</dbReference>
<keyword evidence="2 5" id="KW-0561">Oxygen transport</keyword>
<dbReference type="InterPro" id="IPR000971">
    <property type="entry name" value="Globin"/>
</dbReference>
<keyword evidence="1 5" id="KW-0349">Heme</keyword>
<dbReference type="RefSeq" id="WP_119670835.1">
    <property type="nucleotide sequence ID" value="NZ_QXED01000009.1"/>
</dbReference>
<evidence type="ECO:0000256" key="3">
    <source>
        <dbReference type="ARBA" id="ARBA00022723"/>
    </source>
</evidence>
<keyword evidence="4" id="KW-0408">Iron</keyword>
<dbReference type="Gene3D" id="1.10.490.10">
    <property type="entry name" value="Globins"/>
    <property type="match status" value="1"/>
</dbReference>
<name>A0A418M0K4_9BACT</name>
<evidence type="ECO:0000256" key="5">
    <source>
        <dbReference type="RuleBase" id="RU000356"/>
    </source>
</evidence>
<dbReference type="InterPro" id="IPR012292">
    <property type="entry name" value="Globin/Proto"/>
</dbReference>
<accession>A0A418M0K4</accession>
<evidence type="ECO:0000256" key="4">
    <source>
        <dbReference type="ARBA" id="ARBA00023004"/>
    </source>
</evidence>
<dbReference type="OrthoDB" id="9801223at2"/>
<sequence length="134" mass="15861">MTHQEISIVKRTWKLLRDVDPQLLGDVFYRRLFLIYPSVRPMFREPMTNQYHKFVDMLSLIVGRIDRPEEVMGEIAQLAQRHERYGVKPEHYPAVGDTLLWTLEQGLGSQWNNEVRQAWEACYQTLVQAMLEKA</sequence>
<dbReference type="GO" id="GO:0005344">
    <property type="term" value="F:oxygen carrier activity"/>
    <property type="evidence" value="ECO:0007669"/>
    <property type="project" value="UniProtKB-KW"/>
</dbReference>
<dbReference type="PANTHER" id="PTHR43396">
    <property type="entry name" value="FLAVOHEMOPROTEIN"/>
    <property type="match status" value="1"/>
</dbReference>
<comment type="similarity">
    <text evidence="5">Belongs to the globin family.</text>
</comment>
<dbReference type="GO" id="GO:0046210">
    <property type="term" value="P:nitric oxide catabolic process"/>
    <property type="evidence" value="ECO:0007669"/>
    <property type="project" value="TreeGrafter"/>
</dbReference>
<gene>
    <name evidence="7" type="ORF">DYU11_26930</name>
</gene>
<dbReference type="Proteomes" id="UP000283523">
    <property type="component" value="Unassembled WGS sequence"/>
</dbReference>
<evidence type="ECO:0000259" key="6">
    <source>
        <dbReference type="PROSITE" id="PS01033"/>
    </source>
</evidence>